<evidence type="ECO:0000313" key="1">
    <source>
        <dbReference type="EMBL" id="SDP58791.1"/>
    </source>
</evidence>
<keyword evidence="2" id="KW-1185">Reference proteome</keyword>
<dbReference type="STRING" id="94869.SAMN04488529_108122"/>
<dbReference type="OrthoDB" id="1904101at2"/>
<dbReference type="SUPFAM" id="SSF55729">
    <property type="entry name" value="Acyl-CoA N-acyltransferases (Nat)"/>
    <property type="match status" value="1"/>
</dbReference>
<dbReference type="InterPro" id="IPR016181">
    <property type="entry name" value="Acyl_CoA_acyltransferase"/>
</dbReference>
<proteinExistence type="predicted"/>
<dbReference type="RefSeq" id="WP_089970772.1">
    <property type="nucleotide sequence ID" value="NZ_FNJM01000008.1"/>
</dbReference>
<gene>
    <name evidence="1" type="ORF">SAMN04488529_108122</name>
</gene>
<name>A0A1H0TY37_9CLOT</name>
<accession>A0A1H0TY37</accession>
<dbReference type="Pfam" id="PF00583">
    <property type="entry name" value="Acetyltransf_1"/>
    <property type="match status" value="1"/>
</dbReference>
<dbReference type="GO" id="GO:0016747">
    <property type="term" value="F:acyltransferase activity, transferring groups other than amino-acyl groups"/>
    <property type="evidence" value="ECO:0007669"/>
    <property type="project" value="InterPro"/>
</dbReference>
<dbReference type="InterPro" id="IPR000182">
    <property type="entry name" value="GNAT_dom"/>
</dbReference>
<evidence type="ECO:0000313" key="2">
    <source>
        <dbReference type="Proteomes" id="UP000198597"/>
    </source>
</evidence>
<keyword evidence="1" id="KW-0808">Transferase</keyword>
<dbReference type="Proteomes" id="UP000198597">
    <property type="component" value="Unassembled WGS sequence"/>
</dbReference>
<sequence>MKSVRLAQGLDKDIEDISNLIYETEMHPEYEWGKGTEVEMRKRLIEMLKEKDNRFALDNIIVCKENENFIGILLSAEGKKIKPLTFKSDIKLLPMQCNLVEKVKYAVFNIVGGYLFYKECNKDEYYLSNIAVKPEYRGKGYGNMLMEAGENIAREKGYKKISLNANNEKLVKLYEKFGFNLEENSDMKMIKII</sequence>
<dbReference type="PANTHER" id="PTHR43617">
    <property type="entry name" value="L-AMINO ACID N-ACETYLTRANSFERASE"/>
    <property type="match status" value="1"/>
</dbReference>
<dbReference type="Gene3D" id="3.40.630.30">
    <property type="match status" value="1"/>
</dbReference>
<dbReference type="CDD" id="cd04301">
    <property type="entry name" value="NAT_SF"/>
    <property type="match status" value="1"/>
</dbReference>
<protein>
    <submittedName>
        <fullName evidence="1">Acetyltransferase (GNAT) family protein</fullName>
    </submittedName>
</protein>
<dbReference type="EMBL" id="FNJM01000008">
    <property type="protein sequence ID" value="SDP58791.1"/>
    <property type="molecule type" value="Genomic_DNA"/>
</dbReference>
<reference evidence="1 2" key="1">
    <citation type="submission" date="2016-10" db="EMBL/GenBank/DDBJ databases">
        <authorList>
            <person name="de Groot N.N."/>
        </authorList>
    </citation>
    <scope>NUCLEOTIDE SEQUENCE [LARGE SCALE GENOMIC DNA]</scope>
    <source>
        <strain evidence="1 2">DSM 12272</strain>
    </source>
</reference>
<organism evidence="1 2">
    <name type="scientific">Clostridium gasigenes</name>
    <dbReference type="NCBI Taxonomy" id="94869"/>
    <lineage>
        <taxon>Bacteria</taxon>
        <taxon>Bacillati</taxon>
        <taxon>Bacillota</taxon>
        <taxon>Clostridia</taxon>
        <taxon>Eubacteriales</taxon>
        <taxon>Clostridiaceae</taxon>
        <taxon>Clostridium</taxon>
    </lineage>
</organism>
<dbReference type="InterPro" id="IPR050276">
    <property type="entry name" value="MshD_Acetyltransferase"/>
</dbReference>
<dbReference type="PROSITE" id="PS51186">
    <property type="entry name" value="GNAT"/>
    <property type="match status" value="1"/>
</dbReference>
<dbReference type="AlphaFoldDB" id="A0A1H0TY37"/>